<dbReference type="PANTHER" id="PTHR11608">
    <property type="entry name" value="BIFUNCTIONAL PROTEIN PYRR"/>
    <property type="match status" value="1"/>
</dbReference>
<dbReference type="Pfam" id="PF00156">
    <property type="entry name" value="Pribosyltran"/>
    <property type="match status" value="1"/>
</dbReference>
<accession>A0A9D7SQD7</accession>
<keyword evidence="2" id="KW-0808">Transferase</keyword>
<dbReference type="InterPro" id="IPR000836">
    <property type="entry name" value="PRTase_dom"/>
</dbReference>
<sequence>MKILDKPQILQKIIRLAYEILENNFEEKTIVLAGINNNGIGFARLLQTELKRISDIKIQLVQIRLNPANPLSVPIEMDTPAESLKGKTIIVIDDVANTGRTIFYACKAFLDILPKKVEVAVLVDRKHKTFPIYPRYVGVSLATTLKEDIDLQILNTEEWGVFLN</sequence>
<dbReference type="Gene3D" id="3.40.50.2020">
    <property type="match status" value="1"/>
</dbReference>
<evidence type="ECO:0000313" key="2">
    <source>
        <dbReference type="EMBL" id="MBK9981168.1"/>
    </source>
</evidence>
<dbReference type="PANTHER" id="PTHR11608:SF0">
    <property type="entry name" value="BIFUNCTIONAL PROTEIN PYRR"/>
    <property type="match status" value="1"/>
</dbReference>
<evidence type="ECO:0000259" key="1">
    <source>
        <dbReference type="Pfam" id="PF00156"/>
    </source>
</evidence>
<gene>
    <name evidence="2" type="ORF">IPP15_01860</name>
</gene>
<dbReference type="Proteomes" id="UP000808337">
    <property type="component" value="Unassembled WGS sequence"/>
</dbReference>
<protein>
    <submittedName>
        <fullName evidence="2">Phosphoribosyltransferase</fullName>
    </submittedName>
</protein>
<proteinExistence type="predicted"/>
<reference evidence="2 3" key="1">
    <citation type="submission" date="2020-10" db="EMBL/GenBank/DDBJ databases">
        <title>Connecting structure to function with the recovery of over 1000 high-quality activated sludge metagenome-assembled genomes encoding full-length rRNA genes using long-read sequencing.</title>
        <authorList>
            <person name="Singleton C.M."/>
            <person name="Petriglieri F."/>
            <person name="Kristensen J.M."/>
            <person name="Kirkegaard R.H."/>
            <person name="Michaelsen T.Y."/>
            <person name="Andersen M.H."/>
            <person name="Karst S.M."/>
            <person name="Dueholm M.S."/>
            <person name="Nielsen P.H."/>
            <person name="Albertsen M."/>
        </authorList>
    </citation>
    <scope>NUCLEOTIDE SEQUENCE [LARGE SCALE GENOMIC DNA]</scope>
    <source>
        <strain evidence="2">Ribe_18-Q3-R11-54_MAXAC.273</strain>
    </source>
</reference>
<evidence type="ECO:0000313" key="3">
    <source>
        <dbReference type="Proteomes" id="UP000808337"/>
    </source>
</evidence>
<dbReference type="SUPFAM" id="SSF53271">
    <property type="entry name" value="PRTase-like"/>
    <property type="match status" value="1"/>
</dbReference>
<dbReference type="AlphaFoldDB" id="A0A9D7SQD7"/>
<dbReference type="GO" id="GO:0016757">
    <property type="term" value="F:glycosyltransferase activity"/>
    <property type="evidence" value="ECO:0007669"/>
    <property type="project" value="UniProtKB-KW"/>
</dbReference>
<feature type="domain" description="Phosphoribosyltransferase" evidence="1">
    <location>
        <begin position="3"/>
        <end position="137"/>
    </location>
</feature>
<dbReference type="InterPro" id="IPR050137">
    <property type="entry name" value="PyrR_bifunctional"/>
</dbReference>
<organism evidence="2 3">
    <name type="scientific">Candidatus Opimibacter skivensis</name>
    <dbReference type="NCBI Taxonomy" id="2982028"/>
    <lineage>
        <taxon>Bacteria</taxon>
        <taxon>Pseudomonadati</taxon>
        <taxon>Bacteroidota</taxon>
        <taxon>Saprospiria</taxon>
        <taxon>Saprospirales</taxon>
        <taxon>Saprospiraceae</taxon>
        <taxon>Candidatus Opimibacter</taxon>
    </lineage>
</organism>
<dbReference type="CDD" id="cd06223">
    <property type="entry name" value="PRTases_typeI"/>
    <property type="match status" value="1"/>
</dbReference>
<dbReference type="InterPro" id="IPR029057">
    <property type="entry name" value="PRTase-like"/>
</dbReference>
<keyword evidence="2" id="KW-0328">Glycosyltransferase</keyword>
<name>A0A9D7SQD7_9BACT</name>
<comment type="caution">
    <text evidence="2">The sequence shown here is derived from an EMBL/GenBank/DDBJ whole genome shotgun (WGS) entry which is preliminary data.</text>
</comment>
<dbReference type="EMBL" id="JADKGY010000001">
    <property type="protein sequence ID" value="MBK9981168.1"/>
    <property type="molecule type" value="Genomic_DNA"/>
</dbReference>